<proteinExistence type="predicted"/>
<organism evidence="1 2">
    <name type="scientific">Methylobacterium hispanicum</name>
    <dbReference type="NCBI Taxonomy" id="270350"/>
    <lineage>
        <taxon>Bacteria</taxon>
        <taxon>Pseudomonadati</taxon>
        <taxon>Pseudomonadota</taxon>
        <taxon>Alphaproteobacteria</taxon>
        <taxon>Hyphomicrobiales</taxon>
        <taxon>Methylobacteriaceae</taxon>
        <taxon>Methylobacterium</taxon>
    </lineage>
</organism>
<protein>
    <submittedName>
        <fullName evidence="1">Uncharacterized protein</fullName>
    </submittedName>
</protein>
<reference evidence="1" key="1">
    <citation type="journal article" date="2016" name="Front. Microbiol.">
        <title>Genome Sequence of the Piezophilic, Mesophilic Sulfate-Reducing Bacterium Desulfovibrio indicus J2T.</title>
        <authorList>
            <person name="Cao J."/>
            <person name="Maignien L."/>
            <person name="Shao Z."/>
            <person name="Alain K."/>
            <person name="Jebbar M."/>
        </authorList>
    </citation>
    <scope>NUCLEOTIDE SEQUENCE</scope>
    <source>
        <strain evidence="1">DSM 16372</strain>
    </source>
</reference>
<sequence length="42" mass="4515">MIGTGSGEVACAYLLGPDAGKIEHAFAREQEERAPFYAEETV</sequence>
<dbReference type="EMBL" id="BPQO01000001">
    <property type="protein sequence ID" value="GJD86694.1"/>
    <property type="molecule type" value="Genomic_DNA"/>
</dbReference>
<dbReference type="RefSeq" id="WP_280949103.1">
    <property type="nucleotide sequence ID" value="NZ_BPQO01000001.1"/>
</dbReference>
<keyword evidence="2" id="KW-1185">Reference proteome</keyword>
<dbReference type="Proteomes" id="UP001055247">
    <property type="component" value="Unassembled WGS sequence"/>
</dbReference>
<comment type="caution">
    <text evidence="1">The sequence shown here is derived from an EMBL/GenBank/DDBJ whole genome shotgun (WGS) entry which is preliminary data.</text>
</comment>
<name>A0AAV4ZF02_9HYPH</name>
<evidence type="ECO:0000313" key="2">
    <source>
        <dbReference type="Proteomes" id="UP001055247"/>
    </source>
</evidence>
<dbReference type="AlphaFoldDB" id="A0AAV4ZF02"/>
<accession>A0AAV4ZF02</accession>
<reference evidence="1" key="2">
    <citation type="submission" date="2021-08" db="EMBL/GenBank/DDBJ databases">
        <authorList>
            <person name="Tani A."/>
            <person name="Ola A."/>
            <person name="Ogura Y."/>
            <person name="Katsura K."/>
            <person name="Hayashi T."/>
        </authorList>
    </citation>
    <scope>NUCLEOTIDE SEQUENCE</scope>
    <source>
        <strain evidence="1">DSM 16372</strain>
    </source>
</reference>
<gene>
    <name evidence="1" type="ORF">BHAOGJBA_0189</name>
</gene>
<evidence type="ECO:0000313" key="1">
    <source>
        <dbReference type="EMBL" id="GJD86694.1"/>
    </source>
</evidence>